<protein>
    <submittedName>
        <fullName evidence="1">Uncharacterized protein</fullName>
    </submittedName>
</protein>
<sequence length="193" mass="22680">MDEDELYNRFKELSDLKEAIEANGKAFHGKLGQDLFDLVFGYWPEMVACRAEMEVPLRELTVAYSHEAMESLNAAQYYLRTGAAVPQTAPVPQPLSATDAEERALKLHREMPDVDMDEWREIVWEDFQWQMKANHFVHRIHKLMKRAMTDFYLDDLLELDGKHLLLLDEYLYIMGASQFAEELYKLMDDREPE</sequence>
<keyword evidence="2" id="KW-1185">Reference proteome</keyword>
<dbReference type="Proteomes" id="UP000243525">
    <property type="component" value="Unassembled WGS sequence"/>
</dbReference>
<gene>
    <name evidence="1" type="ORF">C8N47_104158</name>
</gene>
<proteinExistence type="predicted"/>
<evidence type="ECO:0000313" key="2">
    <source>
        <dbReference type="Proteomes" id="UP000243525"/>
    </source>
</evidence>
<dbReference type="EMBL" id="QAAD01000004">
    <property type="protein sequence ID" value="PTN09612.1"/>
    <property type="molecule type" value="Genomic_DNA"/>
</dbReference>
<dbReference type="RefSeq" id="WP_107821506.1">
    <property type="nucleotide sequence ID" value="NZ_OY782574.1"/>
</dbReference>
<organism evidence="1 2">
    <name type="scientific">Mangrovibacterium marinum</name>
    <dbReference type="NCBI Taxonomy" id="1639118"/>
    <lineage>
        <taxon>Bacteria</taxon>
        <taxon>Pseudomonadati</taxon>
        <taxon>Bacteroidota</taxon>
        <taxon>Bacteroidia</taxon>
        <taxon>Marinilabiliales</taxon>
        <taxon>Prolixibacteraceae</taxon>
        <taxon>Mangrovibacterium</taxon>
    </lineage>
</organism>
<evidence type="ECO:0000313" key="1">
    <source>
        <dbReference type="EMBL" id="PTN09612.1"/>
    </source>
</evidence>
<reference evidence="1 2" key="1">
    <citation type="submission" date="2018-04" db="EMBL/GenBank/DDBJ databases">
        <title>Genomic Encyclopedia of Archaeal and Bacterial Type Strains, Phase II (KMG-II): from individual species to whole genera.</title>
        <authorList>
            <person name="Goeker M."/>
        </authorList>
    </citation>
    <scope>NUCLEOTIDE SEQUENCE [LARGE SCALE GENOMIC DNA]</scope>
    <source>
        <strain evidence="1 2">DSM 28823</strain>
    </source>
</reference>
<accession>A0A2T5C491</accession>
<comment type="caution">
    <text evidence="1">The sequence shown here is derived from an EMBL/GenBank/DDBJ whole genome shotgun (WGS) entry which is preliminary data.</text>
</comment>
<name>A0A2T5C491_9BACT</name>
<dbReference type="AlphaFoldDB" id="A0A2T5C491"/>